<dbReference type="PANTHER" id="PTHR45283">
    <property type="entry name" value="NAD(P)H-QUINONE OXIDOREDUCTASE SUBUNIT T, CHLOROPLASTIC"/>
    <property type="match status" value="1"/>
</dbReference>
<reference evidence="2 3" key="1">
    <citation type="submission" date="2024-06" db="EMBL/GenBank/DDBJ databases">
        <title>A chromosome level genome sequence of Diviner's sage (Salvia divinorum).</title>
        <authorList>
            <person name="Ford S.A."/>
            <person name="Ro D.-K."/>
            <person name="Ness R.W."/>
            <person name="Phillips M.A."/>
        </authorList>
    </citation>
    <scope>NUCLEOTIDE SEQUENCE [LARGE SCALE GENOMIC DNA]</scope>
    <source>
        <strain evidence="2">SAF-2024a</strain>
        <tissue evidence="2">Leaf</tissue>
    </source>
</reference>
<sequence>MAAPTATPLASLSLLASNHITKSRIPRAIESKIELIRHSCHCSFQVLAVQGSSPKREEAAGGSSDQHRSRPKRKTTCSARNYQCCSSTDSYYQFLGIPVNADEGISSRHNCTSSESRQVYEIKRHKPREAEKMRIKLDDSYMREVQQYELVPDMVDRLGGRNMELSDQATSSNF</sequence>
<dbReference type="InterPro" id="IPR044618">
    <property type="entry name" value="NdhT-like"/>
</dbReference>
<dbReference type="AlphaFoldDB" id="A0ABD1HPS2"/>
<comment type="caution">
    <text evidence="2">The sequence shown here is derived from an EMBL/GenBank/DDBJ whole genome shotgun (WGS) entry which is preliminary data.</text>
</comment>
<protein>
    <submittedName>
        <fullName evidence="2">NAD(P)H-quinone oxidoreductase subunit T, chloroplastic-like</fullName>
    </submittedName>
</protein>
<accession>A0ABD1HPS2</accession>
<feature type="region of interest" description="Disordered" evidence="1">
    <location>
        <begin position="53"/>
        <end position="77"/>
    </location>
</feature>
<organism evidence="2 3">
    <name type="scientific">Salvia divinorum</name>
    <name type="common">Maria pastora</name>
    <name type="synonym">Diviner's sage</name>
    <dbReference type="NCBI Taxonomy" id="28513"/>
    <lineage>
        <taxon>Eukaryota</taxon>
        <taxon>Viridiplantae</taxon>
        <taxon>Streptophyta</taxon>
        <taxon>Embryophyta</taxon>
        <taxon>Tracheophyta</taxon>
        <taxon>Spermatophyta</taxon>
        <taxon>Magnoliopsida</taxon>
        <taxon>eudicotyledons</taxon>
        <taxon>Gunneridae</taxon>
        <taxon>Pentapetalae</taxon>
        <taxon>asterids</taxon>
        <taxon>lamiids</taxon>
        <taxon>Lamiales</taxon>
        <taxon>Lamiaceae</taxon>
        <taxon>Nepetoideae</taxon>
        <taxon>Mentheae</taxon>
        <taxon>Salviinae</taxon>
        <taxon>Salvia</taxon>
        <taxon>Salvia subgen. Calosphace</taxon>
    </lineage>
</organism>
<proteinExistence type="predicted"/>
<keyword evidence="3" id="KW-1185">Reference proteome</keyword>
<dbReference type="PANTHER" id="PTHR45283:SF1">
    <property type="entry name" value="NAD(P)H-QUINONE OXIDOREDUCTASE SUBUNIT T, CHLOROPLASTIC"/>
    <property type="match status" value="1"/>
</dbReference>
<evidence type="ECO:0000256" key="1">
    <source>
        <dbReference type="SAM" id="MobiDB-lite"/>
    </source>
</evidence>
<gene>
    <name evidence="2" type="ORF">AAHA92_08908</name>
</gene>
<evidence type="ECO:0000313" key="2">
    <source>
        <dbReference type="EMBL" id="KAL1558442.1"/>
    </source>
</evidence>
<evidence type="ECO:0000313" key="3">
    <source>
        <dbReference type="Proteomes" id="UP001567538"/>
    </source>
</evidence>
<name>A0ABD1HPS2_SALDI</name>
<dbReference type="Proteomes" id="UP001567538">
    <property type="component" value="Unassembled WGS sequence"/>
</dbReference>
<dbReference type="EMBL" id="JBEAFC010000004">
    <property type="protein sequence ID" value="KAL1558442.1"/>
    <property type="molecule type" value="Genomic_DNA"/>
</dbReference>